<dbReference type="InterPro" id="IPR041891">
    <property type="entry name" value="Alpha_CA_prokaryot-like"/>
</dbReference>
<dbReference type="InterPro" id="IPR001148">
    <property type="entry name" value="CA_dom"/>
</dbReference>
<accession>A0AAV9CSG6</accession>
<protein>
    <submittedName>
        <fullName evidence="4">Bifunctional monodehydroascorbate reductase and carbonic anhydrase nectarin-3</fullName>
    </submittedName>
</protein>
<organism evidence="4 5">
    <name type="scientific">Acorus calamus</name>
    <name type="common">Sweet flag</name>
    <dbReference type="NCBI Taxonomy" id="4465"/>
    <lineage>
        <taxon>Eukaryota</taxon>
        <taxon>Viridiplantae</taxon>
        <taxon>Streptophyta</taxon>
        <taxon>Embryophyta</taxon>
        <taxon>Tracheophyta</taxon>
        <taxon>Spermatophyta</taxon>
        <taxon>Magnoliopsida</taxon>
        <taxon>Liliopsida</taxon>
        <taxon>Acoraceae</taxon>
        <taxon>Acorus</taxon>
    </lineage>
</organism>
<reference evidence="4" key="1">
    <citation type="journal article" date="2023" name="Nat. Commun.">
        <title>Diploid and tetraploid genomes of Acorus and the evolution of monocots.</title>
        <authorList>
            <person name="Ma L."/>
            <person name="Liu K.W."/>
            <person name="Li Z."/>
            <person name="Hsiao Y.Y."/>
            <person name="Qi Y."/>
            <person name="Fu T."/>
            <person name="Tang G.D."/>
            <person name="Zhang D."/>
            <person name="Sun W.H."/>
            <person name="Liu D.K."/>
            <person name="Li Y."/>
            <person name="Chen G.Z."/>
            <person name="Liu X.D."/>
            <person name="Liao X.Y."/>
            <person name="Jiang Y.T."/>
            <person name="Yu X."/>
            <person name="Hao Y."/>
            <person name="Huang J."/>
            <person name="Zhao X.W."/>
            <person name="Ke S."/>
            <person name="Chen Y.Y."/>
            <person name="Wu W.L."/>
            <person name="Hsu J.L."/>
            <person name="Lin Y.F."/>
            <person name="Huang M.D."/>
            <person name="Li C.Y."/>
            <person name="Huang L."/>
            <person name="Wang Z.W."/>
            <person name="Zhao X."/>
            <person name="Zhong W.Y."/>
            <person name="Peng D.H."/>
            <person name="Ahmad S."/>
            <person name="Lan S."/>
            <person name="Zhang J.S."/>
            <person name="Tsai W.C."/>
            <person name="Van de Peer Y."/>
            <person name="Liu Z.J."/>
        </authorList>
    </citation>
    <scope>NUCLEOTIDE SEQUENCE</scope>
    <source>
        <strain evidence="4">CP</strain>
    </source>
</reference>
<proteinExistence type="predicted"/>
<feature type="compositionally biased region" description="Polar residues" evidence="1">
    <location>
        <begin position="271"/>
        <end position="282"/>
    </location>
</feature>
<evidence type="ECO:0000256" key="1">
    <source>
        <dbReference type="SAM" id="MobiDB-lite"/>
    </source>
</evidence>
<dbReference type="SMART" id="SM01057">
    <property type="entry name" value="Carb_anhydrase"/>
    <property type="match status" value="1"/>
</dbReference>
<evidence type="ECO:0000313" key="4">
    <source>
        <dbReference type="EMBL" id="KAK1291097.1"/>
    </source>
</evidence>
<dbReference type="Gene3D" id="3.10.200.10">
    <property type="entry name" value="Alpha carbonic anhydrase"/>
    <property type="match status" value="1"/>
</dbReference>
<evidence type="ECO:0000256" key="2">
    <source>
        <dbReference type="SAM" id="SignalP"/>
    </source>
</evidence>
<dbReference type="EMBL" id="JAUJYO010000018">
    <property type="protein sequence ID" value="KAK1291097.1"/>
    <property type="molecule type" value="Genomic_DNA"/>
</dbReference>
<dbReference type="GO" id="GO:0004089">
    <property type="term" value="F:carbonate dehydratase activity"/>
    <property type="evidence" value="ECO:0007669"/>
    <property type="project" value="InterPro"/>
</dbReference>
<dbReference type="InterPro" id="IPR023561">
    <property type="entry name" value="Carbonic_anhydrase_a-class"/>
</dbReference>
<dbReference type="Pfam" id="PF00194">
    <property type="entry name" value="Carb_anhydrase"/>
    <property type="match status" value="1"/>
</dbReference>
<feature type="region of interest" description="Disordered" evidence="1">
    <location>
        <begin position="254"/>
        <end position="282"/>
    </location>
</feature>
<gene>
    <name evidence="4" type="primary">NEC3</name>
    <name evidence="4" type="ORF">QJS10_CPB18g01657</name>
</gene>
<dbReference type="Proteomes" id="UP001180020">
    <property type="component" value="Unassembled WGS sequence"/>
</dbReference>
<evidence type="ECO:0000313" key="5">
    <source>
        <dbReference type="Proteomes" id="UP001180020"/>
    </source>
</evidence>
<dbReference type="PANTHER" id="PTHR18952">
    <property type="entry name" value="CARBONIC ANHYDRASE"/>
    <property type="match status" value="1"/>
</dbReference>
<dbReference type="AlphaFoldDB" id="A0AAV9CSG6"/>
<reference evidence="4" key="2">
    <citation type="submission" date="2023-06" db="EMBL/GenBank/DDBJ databases">
        <authorList>
            <person name="Ma L."/>
            <person name="Liu K.-W."/>
            <person name="Li Z."/>
            <person name="Hsiao Y.-Y."/>
            <person name="Qi Y."/>
            <person name="Fu T."/>
            <person name="Tang G."/>
            <person name="Zhang D."/>
            <person name="Sun W.-H."/>
            <person name="Liu D.-K."/>
            <person name="Li Y."/>
            <person name="Chen G.-Z."/>
            <person name="Liu X.-D."/>
            <person name="Liao X.-Y."/>
            <person name="Jiang Y.-T."/>
            <person name="Yu X."/>
            <person name="Hao Y."/>
            <person name="Huang J."/>
            <person name="Zhao X.-W."/>
            <person name="Ke S."/>
            <person name="Chen Y.-Y."/>
            <person name="Wu W.-L."/>
            <person name="Hsu J.-L."/>
            <person name="Lin Y.-F."/>
            <person name="Huang M.-D."/>
            <person name="Li C.-Y."/>
            <person name="Huang L."/>
            <person name="Wang Z.-W."/>
            <person name="Zhao X."/>
            <person name="Zhong W.-Y."/>
            <person name="Peng D.-H."/>
            <person name="Ahmad S."/>
            <person name="Lan S."/>
            <person name="Zhang J.-S."/>
            <person name="Tsai W.-C."/>
            <person name="Van De Peer Y."/>
            <person name="Liu Z.-J."/>
        </authorList>
    </citation>
    <scope>NUCLEOTIDE SEQUENCE</scope>
    <source>
        <strain evidence="4">CP</strain>
        <tissue evidence="4">Leaves</tissue>
    </source>
</reference>
<name>A0AAV9CSG6_ACOCL</name>
<dbReference type="GO" id="GO:0008270">
    <property type="term" value="F:zinc ion binding"/>
    <property type="evidence" value="ECO:0007669"/>
    <property type="project" value="InterPro"/>
</dbReference>
<dbReference type="GO" id="GO:0006730">
    <property type="term" value="P:one-carbon metabolic process"/>
    <property type="evidence" value="ECO:0007669"/>
    <property type="project" value="TreeGrafter"/>
</dbReference>
<feature type="chain" id="PRO_5043956323" evidence="2">
    <location>
        <begin position="28"/>
        <end position="282"/>
    </location>
</feature>
<dbReference type="PANTHER" id="PTHR18952:SF253">
    <property type="entry name" value="OS08G0470200 PROTEIN"/>
    <property type="match status" value="1"/>
</dbReference>
<dbReference type="CDD" id="cd03124">
    <property type="entry name" value="alpha_CA_prokaryotic_like"/>
    <property type="match status" value="1"/>
</dbReference>
<keyword evidence="2" id="KW-0732">Signal</keyword>
<sequence>MNNTRMPISAVALLLALLLLSSHRGRAYSDEEVEDETEFSYIEGSWNGPERWGYLNENWTMCRDGKMQSPIDLWDAQPNPFLDGLYMNYRIANATIENRGHDIKVEWANGTAGSINIMGKIYFLRQLHWHSPTEHSIKGWRPALELHMVHVSADGEIAVIGILYEYGRSDEFLNMMHQHIKDIAGTTLKKKDIGKVDPHCVHINPYEPYYRYHGSLTTPPCSEGVLWTVLREVRTVGRYQVDWLRNAVNDDARMNARPIQPGNGRPVYKSVRSSYGEMSSST</sequence>
<evidence type="ECO:0000259" key="3">
    <source>
        <dbReference type="PROSITE" id="PS51144"/>
    </source>
</evidence>
<feature type="domain" description="Alpha-carbonic anhydrase" evidence="3">
    <location>
        <begin position="37"/>
        <end position="271"/>
    </location>
</feature>
<dbReference type="InterPro" id="IPR036398">
    <property type="entry name" value="CA_dom_sf"/>
</dbReference>
<comment type="caution">
    <text evidence="4">The sequence shown here is derived from an EMBL/GenBank/DDBJ whole genome shotgun (WGS) entry which is preliminary data.</text>
</comment>
<feature type="signal peptide" evidence="2">
    <location>
        <begin position="1"/>
        <end position="27"/>
    </location>
</feature>
<dbReference type="SUPFAM" id="SSF51069">
    <property type="entry name" value="Carbonic anhydrase"/>
    <property type="match status" value="1"/>
</dbReference>
<dbReference type="PROSITE" id="PS51144">
    <property type="entry name" value="ALPHA_CA_2"/>
    <property type="match status" value="1"/>
</dbReference>
<keyword evidence="5" id="KW-1185">Reference proteome</keyword>